<dbReference type="Proteomes" id="UP000002204">
    <property type="component" value="Chromosome"/>
</dbReference>
<dbReference type="InterPro" id="IPR032466">
    <property type="entry name" value="Metal_Hydrolase"/>
</dbReference>
<evidence type="ECO:0000259" key="2">
    <source>
        <dbReference type="Pfam" id="PF04909"/>
    </source>
</evidence>
<dbReference type="PANTHER" id="PTHR21240">
    <property type="entry name" value="2-AMINO-3-CARBOXYLMUCONATE-6-SEMIALDEHYDE DECARBOXYLASE"/>
    <property type="match status" value="1"/>
</dbReference>
<dbReference type="EMBL" id="AP008957">
    <property type="protein sequence ID" value="BAH35884.1"/>
    <property type="molecule type" value="Genomic_DNA"/>
</dbReference>
<reference evidence="4" key="1">
    <citation type="submission" date="2005-03" db="EMBL/GenBank/DDBJ databases">
        <title>Comparison of the complete genome sequences of Rhodococcus erythropolis PR4 and Rhodococcus opacus B4.</title>
        <authorList>
            <person name="Takarada H."/>
            <person name="Sekine M."/>
            <person name="Hosoyama A."/>
            <person name="Yamada R."/>
            <person name="Fujisawa T."/>
            <person name="Omata S."/>
            <person name="Shimizu A."/>
            <person name="Tsukatani N."/>
            <person name="Tanikawa S."/>
            <person name="Fujita N."/>
            <person name="Harayama S."/>
        </authorList>
    </citation>
    <scope>NUCLEOTIDE SEQUENCE [LARGE SCALE GENOMIC DNA]</scope>
    <source>
        <strain evidence="4">PR4 / NBRC 100887</strain>
    </source>
</reference>
<proteinExistence type="predicted"/>
<feature type="domain" description="Amidohydrolase-related" evidence="2">
    <location>
        <begin position="58"/>
        <end position="326"/>
    </location>
</feature>
<reference evidence="3 4" key="2">
    <citation type="journal article" date="2006" name="Environ. Microbiol.">
        <title>Sequence analysis of three plasmids harboured in Rhodococcus erythropolis strain PR4.</title>
        <authorList>
            <person name="Sekine M."/>
            <person name="Tanikawa S."/>
            <person name="Omata S."/>
            <person name="Saito M."/>
            <person name="Fujisawa T."/>
            <person name="Tsukatani N."/>
            <person name="Tajima T."/>
            <person name="Sekigawa T."/>
            <person name="Kosugi H."/>
            <person name="Matsuo Y."/>
            <person name="Nishiko R."/>
            <person name="Imamura K."/>
            <person name="Ito M."/>
            <person name="Narita H."/>
            <person name="Tago S."/>
            <person name="Fujita N."/>
            <person name="Harayama S."/>
        </authorList>
    </citation>
    <scope>NUCLEOTIDE SEQUENCE [LARGE SCALE GENOMIC DNA]</scope>
    <source>
        <strain evidence="4">PR4 / NBRC 100887</strain>
    </source>
</reference>
<evidence type="ECO:0000313" key="3">
    <source>
        <dbReference type="EMBL" id="BAH35884.1"/>
    </source>
</evidence>
<dbReference type="SUPFAM" id="SSF51556">
    <property type="entry name" value="Metallo-dependent hydrolases"/>
    <property type="match status" value="1"/>
</dbReference>
<dbReference type="InterPro" id="IPR006680">
    <property type="entry name" value="Amidohydro-rel"/>
</dbReference>
<sequence>MLSAGRQRPVPVSATALGMVERTKGVSDVCTEEVPSTGPEEIAEVRAFWRELGVPGVIDVHTHFMPKSVMDKVWGYFDSAGPMIGRPWPIAYRLAEEERVHRLREFGVRAFTSMIYPHKHAMAEWLNQWAVEFAAQTPDCLHTATFYPEESAASYVGKALESGARIFKSHIQVGNYDPNDPLLDKVWGQLEDSETPIVIHCGSGPAPGEYTGPDRIASLLARYPRLSLIVAHMGMPEYSEFLDLAEAYGNVRLDTTMAFTDFTEEQCAFPKADVSRLVDMQDRILFGSDFPNIPYPYLTALQAVTRFDLGDEWLRAVVHDNAAKLFSVS</sequence>
<keyword evidence="1" id="KW-0456">Lyase</keyword>
<name>C0ZQW6_RHOE4</name>
<accession>C0ZQW6</accession>
<protein>
    <recommendedName>
        <fullName evidence="2">Amidohydrolase-related domain-containing protein</fullName>
    </recommendedName>
</protein>
<dbReference type="GO" id="GO:0005737">
    <property type="term" value="C:cytoplasm"/>
    <property type="evidence" value="ECO:0007669"/>
    <property type="project" value="TreeGrafter"/>
</dbReference>
<dbReference type="GO" id="GO:0016831">
    <property type="term" value="F:carboxy-lyase activity"/>
    <property type="evidence" value="ECO:0007669"/>
    <property type="project" value="InterPro"/>
</dbReference>
<dbReference type="GO" id="GO:0019748">
    <property type="term" value="P:secondary metabolic process"/>
    <property type="evidence" value="ECO:0007669"/>
    <property type="project" value="TreeGrafter"/>
</dbReference>
<dbReference type="PANTHER" id="PTHR21240:SF28">
    <property type="entry name" value="ISO-OROTATE DECARBOXYLASE (EUROFUNG)"/>
    <property type="match status" value="1"/>
</dbReference>
<dbReference type="HOGENOM" id="CLU_044590_0_0_11"/>
<dbReference type="GO" id="GO:0016787">
    <property type="term" value="F:hydrolase activity"/>
    <property type="evidence" value="ECO:0007669"/>
    <property type="project" value="InterPro"/>
</dbReference>
<dbReference type="Pfam" id="PF04909">
    <property type="entry name" value="Amidohydro_2"/>
    <property type="match status" value="1"/>
</dbReference>
<dbReference type="eggNOG" id="COG2159">
    <property type="taxonomic scope" value="Bacteria"/>
</dbReference>
<dbReference type="InterPro" id="IPR032465">
    <property type="entry name" value="ACMSD"/>
</dbReference>
<gene>
    <name evidence="3" type="ordered locus">RER_51760</name>
</gene>
<organism evidence="3 4">
    <name type="scientific">Rhodococcus erythropolis (strain PR4 / NBRC 100887)</name>
    <dbReference type="NCBI Taxonomy" id="234621"/>
    <lineage>
        <taxon>Bacteria</taxon>
        <taxon>Bacillati</taxon>
        <taxon>Actinomycetota</taxon>
        <taxon>Actinomycetes</taxon>
        <taxon>Mycobacteriales</taxon>
        <taxon>Nocardiaceae</taxon>
        <taxon>Rhodococcus</taxon>
        <taxon>Rhodococcus erythropolis group</taxon>
    </lineage>
</organism>
<dbReference type="KEGG" id="rer:RER_51760"/>
<evidence type="ECO:0000256" key="1">
    <source>
        <dbReference type="ARBA" id="ARBA00023239"/>
    </source>
</evidence>
<dbReference type="CDD" id="cd01292">
    <property type="entry name" value="metallo-dependent_hydrolases"/>
    <property type="match status" value="1"/>
</dbReference>
<dbReference type="Gene3D" id="3.20.20.140">
    <property type="entry name" value="Metal-dependent hydrolases"/>
    <property type="match status" value="1"/>
</dbReference>
<dbReference type="AlphaFoldDB" id="C0ZQW6"/>
<evidence type="ECO:0000313" key="4">
    <source>
        <dbReference type="Proteomes" id="UP000002204"/>
    </source>
</evidence>